<dbReference type="OrthoDB" id="3371087at2"/>
<dbReference type="KEGG" id="goq:ACH46_16195"/>
<organism evidence="1 2">
    <name type="scientific">Gordonia phthalatica</name>
    <dbReference type="NCBI Taxonomy" id="1136941"/>
    <lineage>
        <taxon>Bacteria</taxon>
        <taxon>Bacillati</taxon>
        <taxon>Actinomycetota</taxon>
        <taxon>Actinomycetes</taxon>
        <taxon>Mycobacteriales</taxon>
        <taxon>Gordoniaceae</taxon>
        <taxon>Gordonia</taxon>
    </lineage>
</organism>
<dbReference type="PATRIC" id="fig|1136941.3.peg.3312"/>
<gene>
    <name evidence="1" type="ORF">ACH46_16195</name>
</gene>
<dbReference type="Gene3D" id="3.30.530.20">
    <property type="match status" value="1"/>
</dbReference>
<dbReference type="STRING" id="1136941.ACH46_16195"/>
<evidence type="ECO:0000313" key="1">
    <source>
        <dbReference type="EMBL" id="ALG85739.1"/>
    </source>
</evidence>
<dbReference type="InterPro" id="IPR019587">
    <property type="entry name" value="Polyketide_cyclase/dehydratase"/>
</dbReference>
<dbReference type="Proteomes" id="UP000063789">
    <property type="component" value="Chromosome"/>
</dbReference>
<reference evidence="2" key="1">
    <citation type="submission" date="2015-06" db="EMBL/GenBank/DDBJ databases">
        <title>Complete genome sequence and metabolic analysis of phthalate degradation pathway in Gordonia sp. QH-11.</title>
        <authorList>
            <person name="Jin D."/>
            <person name="Kong X."/>
            <person name="Bai Z."/>
        </authorList>
    </citation>
    <scope>NUCLEOTIDE SEQUENCE [LARGE SCALE GENOMIC DNA]</scope>
    <source>
        <strain evidence="2">QH-11</strain>
    </source>
</reference>
<proteinExistence type="predicted"/>
<keyword evidence="2" id="KW-1185">Reference proteome</keyword>
<protein>
    <submittedName>
        <fullName evidence="1">Polyketide cyclase/dehydrase</fullName>
    </submittedName>
</protein>
<reference evidence="1 2" key="2">
    <citation type="journal article" date="2017" name="Int. J. Syst. Evol. Microbiol.">
        <title>Gordonia phthalatica sp. nov., a di-n-butyl phthalate-degrading bacterium isolated from activated sludge.</title>
        <authorList>
            <person name="Jin D."/>
            <person name="Kong X."/>
            <person name="Jia M."/>
            <person name="Yu X."/>
            <person name="Wang X."/>
            <person name="Zhuang X."/>
            <person name="Deng Y."/>
            <person name="Bai Z."/>
        </authorList>
    </citation>
    <scope>NUCLEOTIDE SEQUENCE [LARGE SCALE GENOMIC DNA]</scope>
    <source>
        <strain evidence="1 2">QH-11</strain>
    </source>
</reference>
<dbReference type="RefSeq" id="WP_062393830.1">
    <property type="nucleotide sequence ID" value="NZ_CP011853.1"/>
</dbReference>
<dbReference type="Pfam" id="PF10604">
    <property type="entry name" value="Polyketide_cyc2"/>
    <property type="match status" value="1"/>
</dbReference>
<sequence>MISMQRTVTTTAPAVAVFDYLADFTNAEQWDPNAVKVIRLSDDVGTPNGDVVYRVTSRFAGRETDLDYRLVDLEPHMLIRLRGEKPAVTAVDTIRIEPRPDGTAVTYAVEFDFHGVFGLLAPLLRPAVRRLLEQGAVGLSEELARLG</sequence>
<name>A0A0N9NDG7_9ACTN</name>
<evidence type="ECO:0000313" key="2">
    <source>
        <dbReference type="Proteomes" id="UP000063789"/>
    </source>
</evidence>
<dbReference type="EMBL" id="CP011853">
    <property type="protein sequence ID" value="ALG85739.1"/>
    <property type="molecule type" value="Genomic_DNA"/>
</dbReference>
<dbReference type="AlphaFoldDB" id="A0A0N9NDG7"/>
<dbReference type="SUPFAM" id="SSF55961">
    <property type="entry name" value="Bet v1-like"/>
    <property type="match status" value="1"/>
</dbReference>
<accession>A0A0N9NDG7</accession>
<dbReference type="InterPro" id="IPR023393">
    <property type="entry name" value="START-like_dom_sf"/>
</dbReference>